<accession>A0A8X8K3J0</accession>
<dbReference type="PRINTS" id="PR00335">
    <property type="entry name" value="KUPTAKETRKA"/>
</dbReference>
<dbReference type="NCBIfam" id="NF007031">
    <property type="entry name" value="PRK09496.1-2"/>
    <property type="match status" value="1"/>
</dbReference>
<dbReference type="NCBIfam" id="NF007039">
    <property type="entry name" value="PRK09496.3-2"/>
    <property type="match status" value="1"/>
</dbReference>
<keyword evidence="10" id="KW-1185">Reference proteome</keyword>
<dbReference type="PROSITE" id="PS51201">
    <property type="entry name" value="RCK_N"/>
    <property type="match status" value="2"/>
</dbReference>
<evidence type="ECO:0000313" key="10">
    <source>
        <dbReference type="Proteomes" id="UP000636938"/>
    </source>
</evidence>
<dbReference type="InterPro" id="IPR003148">
    <property type="entry name" value="RCK_N"/>
</dbReference>
<dbReference type="InterPro" id="IPR050721">
    <property type="entry name" value="Trk_Ktr_HKT_K-transport"/>
</dbReference>
<dbReference type="PANTHER" id="PTHR43833">
    <property type="entry name" value="POTASSIUM CHANNEL PROTEIN 2-RELATED-RELATED"/>
    <property type="match status" value="1"/>
</dbReference>
<feature type="domain" description="RCK C-terminal" evidence="8">
    <location>
        <begin position="374"/>
        <end position="456"/>
    </location>
</feature>
<dbReference type="AlphaFoldDB" id="A0A8X8K3J0"/>
<dbReference type="InterPro" id="IPR036721">
    <property type="entry name" value="RCK_C_sf"/>
</dbReference>
<keyword evidence="5" id="KW-0520">NAD</keyword>
<evidence type="ECO:0000256" key="2">
    <source>
        <dbReference type="ARBA" id="ARBA00022448"/>
    </source>
</evidence>
<organism evidence="9 10">
    <name type="scientific">Stenotrophomonas lacuserhaii</name>
    <dbReference type="NCBI Taxonomy" id="2760084"/>
    <lineage>
        <taxon>Bacteria</taxon>
        <taxon>Pseudomonadati</taxon>
        <taxon>Pseudomonadota</taxon>
        <taxon>Gammaproteobacteria</taxon>
        <taxon>Lysobacterales</taxon>
        <taxon>Lysobacteraceae</taxon>
        <taxon>Stenotrophomonas</taxon>
    </lineage>
</organism>
<feature type="domain" description="RCK N-terminal" evidence="7">
    <location>
        <begin position="1"/>
        <end position="119"/>
    </location>
</feature>
<protein>
    <recommendedName>
        <fullName evidence="1">Trk system potassium uptake protein TrkA</fullName>
    </recommendedName>
</protein>
<gene>
    <name evidence="9" type="primary">trkA</name>
    <name evidence="9" type="ORF">H9654_00905</name>
</gene>
<evidence type="ECO:0000259" key="8">
    <source>
        <dbReference type="PROSITE" id="PS51202"/>
    </source>
</evidence>
<dbReference type="Gene3D" id="3.30.70.1450">
    <property type="entry name" value="Regulator of K+ conductance, C-terminal domain"/>
    <property type="match status" value="2"/>
</dbReference>
<feature type="domain" description="RCK N-terminal" evidence="7">
    <location>
        <begin position="234"/>
        <end position="355"/>
    </location>
</feature>
<dbReference type="SUPFAM" id="SSF51735">
    <property type="entry name" value="NAD(P)-binding Rossmann-fold domains"/>
    <property type="match status" value="2"/>
</dbReference>
<dbReference type="GO" id="GO:0005886">
    <property type="term" value="C:plasma membrane"/>
    <property type="evidence" value="ECO:0007669"/>
    <property type="project" value="InterPro"/>
</dbReference>
<comment type="caution">
    <text evidence="9">The sequence shown here is derived from an EMBL/GenBank/DDBJ whole genome shotgun (WGS) entry which is preliminary data.</text>
</comment>
<dbReference type="GO" id="GO:0015079">
    <property type="term" value="F:potassium ion transmembrane transporter activity"/>
    <property type="evidence" value="ECO:0007669"/>
    <property type="project" value="InterPro"/>
</dbReference>
<keyword evidence="6" id="KW-0406">Ion transport</keyword>
<dbReference type="InterPro" id="IPR006036">
    <property type="entry name" value="K_uptake_TrkA"/>
</dbReference>
<evidence type="ECO:0000256" key="3">
    <source>
        <dbReference type="ARBA" id="ARBA00022538"/>
    </source>
</evidence>
<dbReference type="EMBL" id="JACSQS010000001">
    <property type="protein sequence ID" value="MBD7952751.1"/>
    <property type="molecule type" value="Genomic_DNA"/>
</dbReference>
<evidence type="ECO:0000256" key="4">
    <source>
        <dbReference type="ARBA" id="ARBA00022958"/>
    </source>
</evidence>
<sequence>MKIIVCGAGQVGMTIARQLASEGVAITIIDTDAELIRRADESHDIRGVVGHASYPDTLREAGALDADMLIAVTRSDEVNMVACQVAYSLFNVKRRIARLRHVGYTARDTNGLFAAEHLPIDVIISPEAEVAEGITRRLRTPGAFTILPLARGQLEVIGVGVADPDCPAMGERICDLESNGRFEHITLLAVTRKGITFIPTPLDRVELGDELYLLARSERRKATMALFGHRERPIAALVIAGAGNVGMHLVRNIRALLPKTRITLIERDRDRARHAAEALGSDVVVLHGDALDRGVLEEAQVDRKESMVAVTNDDESNIFCSLLARKLGCRQAVTLVNKSTYASLLPGMGINAVVSPSAVTVSTVLRHVRRGKIVGLQTLREDFGEVIEATISAGRSALLTQPLGALALPEGIKVGAVIRDDRPLDLSAETRIVPGDRVVLVVAYSEIDAAEQLLGGAGGRSL</sequence>
<name>A0A8X8K3J0_9GAMM</name>
<dbReference type="InterPro" id="IPR036291">
    <property type="entry name" value="NAD(P)-bd_dom_sf"/>
</dbReference>
<dbReference type="Pfam" id="PF02080">
    <property type="entry name" value="TrkA_C"/>
    <property type="match status" value="1"/>
</dbReference>
<evidence type="ECO:0000259" key="7">
    <source>
        <dbReference type="PROSITE" id="PS51201"/>
    </source>
</evidence>
<dbReference type="PROSITE" id="PS51202">
    <property type="entry name" value="RCK_C"/>
    <property type="match status" value="2"/>
</dbReference>
<keyword evidence="2" id="KW-0813">Transport</keyword>
<dbReference type="Pfam" id="PF02254">
    <property type="entry name" value="TrkA_N"/>
    <property type="match status" value="2"/>
</dbReference>
<dbReference type="PANTHER" id="PTHR43833:SF5">
    <property type="entry name" value="TRK SYSTEM POTASSIUM UPTAKE PROTEIN TRKA"/>
    <property type="match status" value="1"/>
</dbReference>
<dbReference type="SUPFAM" id="SSF116726">
    <property type="entry name" value="TrkA C-terminal domain-like"/>
    <property type="match status" value="2"/>
</dbReference>
<keyword evidence="3" id="KW-0633">Potassium transport</keyword>
<dbReference type="Gene3D" id="3.40.50.720">
    <property type="entry name" value="NAD(P)-binding Rossmann-like Domain"/>
    <property type="match status" value="2"/>
</dbReference>
<dbReference type="RefSeq" id="WP_191768290.1">
    <property type="nucleotide sequence ID" value="NZ_JACSQS010000001.1"/>
</dbReference>
<evidence type="ECO:0000313" key="9">
    <source>
        <dbReference type="EMBL" id="MBD7952751.1"/>
    </source>
</evidence>
<dbReference type="Proteomes" id="UP000636938">
    <property type="component" value="Unassembled WGS sequence"/>
</dbReference>
<reference evidence="9 10" key="1">
    <citation type="submission" date="2020-08" db="EMBL/GenBank/DDBJ databases">
        <title>A Genomic Blueprint of the Chicken Gut Microbiome.</title>
        <authorList>
            <person name="Gilroy R."/>
            <person name="Ravi A."/>
            <person name="Getino M."/>
            <person name="Pursley I."/>
            <person name="Horton D.L."/>
            <person name="Alikhan N.-F."/>
            <person name="Baker D."/>
            <person name="Gharbi K."/>
            <person name="Hall N."/>
            <person name="Watson M."/>
            <person name="Adriaenssens E.M."/>
            <person name="Foster-Nyarko E."/>
            <person name="Jarju S."/>
            <person name="Secka A."/>
            <person name="Antonio M."/>
            <person name="Oren A."/>
            <person name="Chaudhuri R."/>
            <person name="La Ragione R.M."/>
            <person name="Hildebrand F."/>
            <person name="Pallen M.J."/>
        </authorList>
    </citation>
    <scope>NUCLEOTIDE SEQUENCE [LARGE SCALE GENOMIC DNA]</scope>
    <source>
        <strain evidence="9 10">Sa5BUN4</strain>
    </source>
</reference>
<keyword evidence="4" id="KW-0630">Potassium</keyword>
<dbReference type="NCBIfam" id="NF007032">
    <property type="entry name" value="PRK09496.1-4"/>
    <property type="match status" value="1"/>
</dbReference>
<dbReference type="InterPro" id="IPR006037">
    <property type="entry name" value="RCK_C"/>
</dbReference>
<evidence type="ECO:0000256" key="5">
    <source>
        <dbReference type="ARBA" id="ARBA00023027"/>
    </source>
</evidence>
<evidence type="ECO:0000256" key="6">
    <source>
        <dbReference type="ARBA" id="ARBA00023065"/>
    </source>
</evidence>
<feature type="domain" description="RCK C-terminal" evidence="8">
    <location>
        <begin position="144"/>
        <end position="230"/>
    </location>
</feature>
<proteinExistence type="predicted"/>
<evidence type="ECO:0000256" key="1">
    <source>
        <dbReference type="ARBA" id="ARBA00017378"/>
    </source>
</evidence>